<protein>
    <submittedName>
        <fullName evidence="2">Helix-turn-helix transcriptional regulator</fullName>
    </submittedName>
</protein>
<evidence type="ECO:0000313" key="2">
    <source>
        <dbReference type="EMBL" id="GAA3677482.1"/>
    </source>
</evidence>
<evidence type="ECO:0000313" key="3">
    <source>
        <dbReference type="Proteomes" id="UP001500902"/>
    </source>
</evidence>
<dbReference type="Gene3D" id="1.10.260.40">
    <property type="entry name" value="lambda repressor-like DNA-binding domains"/>
    <property type="match status" value="1"/>
</dbReference>
<gene>
    <name evidence="2" type="ORF">GCM10022224_047000</name>
</gene>
<feature type="domain" description="HTH cro/C1-type" evidence="1">
    <location>
        <begin position="21"/>
        <end position="75"/>
    </location>
</feature>
<dbReference type="SUPFAM" id="SSF47413">
    <property type="entry name" value="lambda repressor-like DNA-binding domains"/>
    <property type="match status" value="1"/>
</dbReference>
<dbReference type="InterPro" id="IPR010982">
    <property type="entry name" value="Lambda_DNA-bd_dom_sf"/>
</dbReference>
<name>A0ABP7C5U5_9ACTN</name>
<dbReference type="CDD" id="cd00093">
    <property type="entry name" value="HTH_XRE"/>
    <property type="match status" value="1"/>
</dbReference>
<dbReference type="InterPro" id="IPR001387">
    <property type="entry name" value="Cro/C1-type_HTH"/>
</dbReference>
<comment type="caution">
    <text evidence="2">The sequence shown here is derived from an EMBL/GenBank/DDBJ whole genome shotgun (WGS) entry which is preliminary data.</text>
</comment>
<dbReference type="SMART" id="SM00530">
    <property type="entry name" value="HTH_XRE"/>
    <property type="match status" value="1"/>
</dbReference>
<dbReference type="Proteomes" id="UP001500902">
    <property type="component" value="Unassembled WGS sequence"/>
</dbReference>
<keyword evidence="3" id="KW-1185">Reference proteome</keyword>
<proteinExistence type="predicted"/>
<sequence>MQNTEPEPALKTPRAEFGTYLREYRIASGRRQKELAAMLGWSVSKISMVERGERPADEDFAHAADTALGADGGLLARWRETVEHASHWPIWLAQLAEIERQADILRTWQPLIVPGLLQTPAYARAIFRGKPAITEEEVEQNVAARMERQHVLHREVGPTLWAILDEGVLARPTGSEAVMAEQMARLAALDEHPRINIRVLPRDSWLTTGLQGAFILAGGPGMPDMAYLESITMGQITADSGRVREVRLKYETLHNEALPRRASLQLIREMADKWTN</sequence>
<dbReference type="InterPro" id="IPR043917">
    <property type="entry name" value="DUF5753"/>
</dbReference>
<dbReference type="Pfam" id="PF19054">
    <property type="entry name" value="DUF5753"/>
    <property type="match status" value="1"/>
</dbReference>
<dbReference type="PROSITE" id="PS50943">
    <property type="entry name" value="HTH_CROC1"/>
    <property type="match status" value="1"/>
</dbReference>
<evidence type="ECO:0000259" key="1">
    <source>
        <dbReference type="PROSITE" id="PS50943"/>
    </source>
</evidence>
<accession>A0ABP7C5U5</accession>
<dbReference type="Pfam" id="PF13560">
    <property type="entry name" value="HTH_31"/>
    <property type="match status" value="1"/>
</dbReference>
<reference evidence="3" key="1">
    <citation type="journal article" date="2019" name="Int. J. Syst. Evol. Microbiol.">
        <title>The Global Catalogue of Microorganisms (GCM) 10K type strain sequencing project: providing services to taxonomists for standard genome sequencing and annotation.</title>
        <authorList>
            <consortium name="The Broad Institute Genomics Platform"/>
            <consortium name="The Broad Institute Genome Sequencing Center for Infectious Disease"/>
            <person name="Wu L."/>
            <person name="Ma J."/>
        </authorList>
    </citation>
    <scope>NUCLEOTIDE SEQUENCE [LARGE SCALE GENOMIC DNA]</scope>
    <source>
        <strain evidence="3">JCM 16904</strain>
    </source>
</reference>
<dbReference type="RefSeq" id="WP_344881824.1">
    <property type="nucleotide sequence ID" value="NZ_BAAAZP010000089.1"/>
</dbReference>
<dbReference type="EMBL" id="BAAAZP010000089">
    <property type="protein sequence ID" value="GAA3677482.1"/>
    <property type="molecule type" value="Genomic_DNA"/>
</dbReference>
<organism evidence="2 3">
    <name type="scientific">Nonomuraea antimicrobica</name>
    <dbReference type="NCBI Taxonomy" id="561173"/>
    <lineage>
        <taxon>Bacteria</taxon>
        <taxon>Bacillati</taxon>
        <taxon>Actinomycetota</taxon>
        <taxon>Actinomycetes</taxon>
        <taxon>Streptosporangiales</taxon>
        <taxon>Streptosporangiaceae</taxon>
        <taxon>Nonomuraea</taxon>
    </lineage>
</organism>